<dbReference type="GO" id="GO:0051216">
    <property type="term" value="P:cartilage development"/>
    <property type="evidence" value="ECO:0007669"/>
    <property type="project" value="UniProtKB-ARBA"/>
</dbReference>
<dbReference type="Proteomes" id="UP000007875">
    <property type="component" value="Unassembled WGS sequence"/>
</dbReference>
<feature type="transmembrane region" description="Helical" evidence="10">
    <location>
        <begin position="27"/>
        <end position="48"/>
    </location>
</feature>
<evidence type="ECO:0000256" key="4">
    <source>
        <dbReference type="ARBA" id="ARBA00022692"/>
    </source>
</evidence>
<dbReference type="Gene3D" id="1.10.10.10">
    <property type="entry name" value="Winged helix-like DNA-binding domain superfamily/Winged helix DNA-binding domain"/>
    <property type="match status" value="1"/>
</dbReference>
<dbReference type="SUPFAM" id="SSF46785">
    <property type="entry name" value="Winged helix' DNA-binding domain"/>
    <property type="match status" value="1"/>
</dbReference>
<evidence type="ECO:0000256" key="6">
    <source>
        <dbReference type="ARBA" id="ARBA00022824"/>
    </source>
</evidence>
<feature type="compositionally biased region" description="Basic and acidic residues" evidence="9">
    <location>
        <begin position="148"/>
        <end position="179"/>
    </location>
</feature>
<feature type="region of interest" description="Disordered" evidence="9">
    <location>
        <begin position="59"/>
        <end position="179"/>
    </location>
</feature>
<evidence type="ECO:0000256" key="3">
    <source>
        <dbReference type="ARBA" id="ARBA00018218"/>
    </source>
</evidence>
<evidence type="ECO:0000256" key="10">
    <source>
        <dbReference type="SAM" id="Phobius"/>
    </source>
</evidence>
<accession>H2ZBC2</accession>
<reference evidence="11" key="3">
    <citation type="submission" date="2025-09" db="UniProtKB">
        <authorList>
            <consortium name="Ensembl"/>
        </authorList>
    </citation>
    <scope>IDENTIFICATION</scope>
</reference>
<dbReference type="GO" id="GO:0005789">
    <property type="term" value="C:endoplasmic reticulum membrane"/>
    <property type="evidence" value="ECO:0007669"/>
    <property type="project" value="UniProtKB-SubCell"/>
</dbReference>
<dbReference type="GeneTree" id="ENSGT00390000017193"/>
<dbReference type="InterPro" id="IPR036388">
    <property type="entry name" value="WH-like_DNA-bd_sf"/>
</dbReference>
<dbReference type="PANTHER" id="PTHR48176">
    <property type="entry name" value="DDRGK DOMAIN-CONTAINING PROTEIN 1"/>
    <property type="match status" value="1"/>
</dbReference>
<organism evidence="11 12">
    <name type="scientific">Ciona savignyi</name>
    <name type="common">Pacific transparent sea squirt</name>
    <dbReference type="NCBI Taxonomy" id="51511"/>
    <lineage>
        <taxon>Eukaryota</taxon>
        <taxon>Metazoa</taxon>
        <taxon>Chordata</taxon>
        <taxon>Tunicata</taxon>
        <taxon>Ascidiacea</taxon>
        <taxon>Phlebobranchia</taxon>
        <taxon>Cionidae</taxon>
        <taxon>Ciona</taxon>
    </lineage>
</organism>
<reference evidence="12" key="1">
    <citation type="submission" date="2003-08" db="EMBL/GenBank/DDBJ databases">
        <authorList>
            <person name="Birren B."/>
            <person name="Nusbaum C."/>
            <person name="Abebe A."/>
            <person name="Abouelleil A."/>
            <person name="Adekoya E."/>
            <person name="Ait-zahra M."/>
            <person name="Allen N."/>
            <person name="Allen T."/>
            <person name="An P."/>
            <person name="Anderson M."/>
            <person name="Anderson S."/>
            <person name="Arachchi H."/>
            <person name="Armbruster J."/>
            <person name="Bachantsang P."/>
            <person name="Baldwin J."/>
            <person name="Barry A."/>
            <person name="Bayul T."/>
            <person name="Blitshsteyn B."/>
            <person name="Bloom T."/>
            <person name="Blye J."/>
            <person name="Boguslavskiy L."/>
            <person name="Borowsky M."/>
            <person name="Boukhgalter B."/>
            <person name="Brunache A."/>
            <person name="Butler J."/>
            <person name="Calixte N."/>
            <person name="Calvo S."/>
            <person name="Camarata J."/>
            <person name="Campo K."/>
            <person name="Chang J."/>
            <person name="Cheshatsang Y."/>
            <person name="Citroen M."/>
            <person name="Collymore A."/>
            <person name="Considine T."/>
            <person name="Cook A."/>
            <person name="Cooke P."/>
            <person name="Corum B."/>
            <person name="Cuomo C."/>
            <person name="David R."/>
            <person name="Dawoe T."/>
            <person name="Degray S."/>
            <person name="Dodge S."/>
            <person name="Dooley K."/>
            <person name="Dorje P."/>
            <person name="Dorjee K."/>
            <person name="Dorris L."/>
            <person name="Duffey N."/>
            <person name="Dupes A."/>
            <person name="Elkins T."/>
            <person name="Engels R."/>
            <person name="Erickson J."/>
            <person name="Farina A."/>
            <person name="Faro S."/>
            <person name="Ferreira P."/>
            <person name="Fischer H."/>
            <person name="Fitzgerald M."/>
            <person name="Foley K."/>
            <person name="Gage D."/>
            <person name="Galagan J."/>
            <person name="Gearin G."/>
            <person name="Gnerre S."/>
            <person name="Gnirke A."/>
            <person name="Goyette A."/>
            <person name="Graham J."/>
            <person name="Grandbois E."/>
            <person name="Gyaltsen K."/>
            <person name="Hafez N."/>
            <person name="Hagopian D."/>
            <person name="Hagos B."/>
            <person name="Hall J."/>
            <person name="Hatcher B."/>
            <person name="Heller A."/>
            <person name="Higgins H."/>
            <person name="Honan T."/>
            <person name="Horn A."/>
            <person name="Houde N."/>
            <person name="Hughes L."/>
            <person name="Hulme W."/>
            <person name="Husby E."/>
            <person name="Iliev I."/>
            <person name="Jaffe D."/>
            <person name="Jones C."/>
            <person name="Kamal M."/>
            <person name="Kamat A."/>
            <person name="Kamvysselis M."/>
            <person name="Karlsson E."/>
            <person name="Kells C."/>
            <person name="Kieu A."/>
            <person name="Kisner P."/>
            <person name="Kodira C."/>
            <person name="Kulbokas E."/>
            <person name="Labutti K."/>
            <person name="Lama D."/>
            <person name="Landers T."/>
            <person name="Leger J."/>
            <person name="Levine S."/>
            <person name="Lewis D."/>
            <person name="Lewis T."/>
            <person name="Lindblad-toh K."/>
            <person name="Liu X."/>
            <person name="Lokyitsang T."/>
            <person name="Lokyitsang Y."/>
            <person name="Lucien O."/>
            <person name="Lui A."/>
            <person name="Ma L.J."/>
            <person name="Mabbitt R."/>
            <person name="Macdonald J."/>
            <person name="Maclean C."/>
            <person name="Major J."/>
            <person name="Manning J."/>
            <person name="Marabella R."/>
            <person name="Maru K."/>
            <person name="Matthews C."/>
            <person name="Mauceli E."/>
            <person name="Mccarthy M."/>
            <person name="Mcdonough S."/>
            <person name="Mcghee T."/>
            <person name="Meldrim J."/>
            <person name="Meneus L."/>
            <person name="Mesirov J."/>
            <person name="Mihalev A."/>
            <person name="Mihova T."/>
            <person name="Mikkelsen T."/>
            <person name="Mlenga V."/>
            <person name="Moru K."/>
            <person name="Mozes J."/>
            <person name="Mulrain L."/>
            <person name="Munson G."/>
            <person name="Naylor J."/>
            <person name="Newes C."/>
            <person name="Nguyen C."/>
            <person name="Nguyen N."/>
            <person name="Nguyen T."/>
            <person name="Nicol R."/>
            <person name="Nielsen C."/>
            <person name="Nizzari M."/>
            <person name="Norbu C."/>
            <person name="Norbu N."/>
            <person name="O'donnell P."/>
            <person name="Okoawo O."/>
            <person name="O'leary S."/>
            <person name="Omotosho B."/>
            <person name="O'neill K."/>
            <person name="Osman S."/>
            <person name="Parker S."/>
            <person name="Perrin D."/>
            <person name="Phunkhang P."/>
            <person name="Piqani B."/>
            <person name="Purcell S."/>
            <person name="Rachupka T."/>
            <person name="Ramasamy U."/>
            <person name="Rameau R."/>
            <person name="Ray V."/>
            <person name="Raymond C."/>
            <person name="Retta R."/>
            <person name="Richardson S."/>
            <person name="Rise C."/>
            <person name="Rodriguez J."/>
            <person name="Rogers J."/>
            <person name="Rogov P."/>
            <person name="Rutman M."/>
            <person name="Schupbach R."/>
            <person name="Seaman C."/>
            <person name="Settipalli S."/>
            <person name="Sharpe T."/>
            <person name="Sheridan J."/>
            <person name="Sherpa N."/>
            <person name="Shi J."/>
            <person name="Smirnov S."/>
            <person name="Smith C."/>
            <person name="Sougnez C."/>
            <person name="Spencer B."/>
            <person name="Stalker J."/>
            <person name="Stange-thomann N."/>
            <person name="Stavropoulos S."/>
            <person name="Stetson K."/>
            <person name="Stone C."/>
            <person name="Stone S."/>
            <person name="Stubbs M."/>
            <person name="Talamas J."/>
            <person name="Tchuinga P."/>
            <person name="Tenzing P."/>
            <person name="Tesfaye S."/>
            <person name="Theodore J."/>
            <person name="Thoulutsang Y."/>
            <person name="Topham K."/>
            <person name="Towey S."/>
            <person name="Tsamla T."/>
            <person name="Tsomo N."/>
            <person name="Vallee D."/>
            <person name="Vassiliev H."/>
            <person name="Venkataraman V."/>
            <person name="Vinson J."/>
            <person name="Vo A."/>
            <person name="Wade C."/>
            <person name="Wang S."/>
            <person name="Wangchuk T."/>
            <person name="Wangdi T."/>
            <person name="Whittaker C."/>
            <person name="Wilkinson J."/>
            <person name="Wu Y."/>
            <person name="Wyman D."/>
            <person name="Yadav S."/>
            <person name="Yang S."/>
            <person name="Yang X."/>
            <person name="Yeager S."/>
            <person name="Yee E."/>
            <person name="Young G."/>
            <person name="Zainoun J."/>
            <person name="Zembeck L."/>
            <person name="Zimmer A."/>
            <person name="Zody M."/>
            <person name="Lander E."/>
        </authorList>
    </citation>
    <scope>NUCLEOTIDE SEQUENCE [LARGE SCALE GENOMIC DNA]</scope>
</reference>
<proteinExistence type="inferred from homology"/>
<evidence type="ECO:0000256" key="7">
    <source>
        <dbReference type="ARBA" id="ARBA00022989"/>
    </source>
</evidence>
<dbReference type="InterPro" id="IPR036390">
    <property type="entry name" value="WH_DNA-bd_sf"/>
</dbReference>
<sequence length="295" mass="34680">MDPGEENPTYFDESFKSTFGSLLSKNYFAYILFGYAGCIITVILFVIWRMRDYNRPDPSLMEYIDDEPRQRPTRANRHQTQARAGPVERAETVGGVRRRRRDGRGRNQQEVERQREEEVLDESGSEGEALPPAPVAGEGKMGAKKLRKLQEKEERRQMRQEMEIERAERKREQAEKEAMQKKLDELKKIEEEKKAEEEKKIQEEKERKEHEEYLKLKEMFSVDDEGQAAITSEEQSQNLLQEFVQYIKDTKVVLLEDLASHFGMRTQQAIDRVHDMLKDEIITGVIDDRGKFIYI</sequence>
<keyword evidence="8 10" id="KW-0472">Membrane</keyword>
<name>H2ZBC2_CIOSA</name>
<feature type="compositionally biased region" description="Basic and acidic residues" evidence="9">
    <location>
        <begin position="104"/>
        <end position="117"/>
    </location>
</feature>
<dbReference type="AlphaFoldDB" id="H2ZBC2"/>
<comment type="similarity">
    <text evidence="2">Belongs to the DDRGK1 family.</text>
</comment>
<comment type="subcellular location">
    <subcellularLocation>
        <location evidence="1">Endoplasmic reticulum membrane</location>
        <topology evidence="1">Single-pass membrane protein</topology>
    </subcellularLocation>
</comment>
<dbReference type="GO" id="GO:0044389">
    <property type="term" value="F:ubiquitin-like protein ligase binding"/>
    <property type="evidence" value="ECO:0007669"/>
    <property type="project" value="TreeGrafter"/>
</dbReference>
<dbReference type="Ensembl" id="ENSCSAVT00000015061.1">
    <property type="protein sequence ID" value="ENSCSAVP00000014887.1"/>
    <property type="gene ID" value="ENSCSAVG00000008715.1"/>
</dbReference>
<dbReference type="FunFam" id="1.10.10.10:FF:000143">
    <property type="entry name" value="DDRGK domain-containing protein 1"/>
    <property type="match status" value="1"/>
</dbReference>
<evidence type="ECO:0000256" key="5">
    <source>
        <dbReference type="ARBA" id="ARBA00022786"/>
    </source>
</evidence>
<keyword evidence="7 10" id="KW-1133">Transmembrane helix</keyword>
<keyword evidence="5" id="KW-0833">Ubl conjugation pathway</keyword>
<keyword evidence="6" id="KW-0256">Endoplasmic reticulum</keyword>
<evidence type="ECO:0000256" key="2">
    <source>
        <dbReference type="ARBA" id="ARBA00009829"/>
    </source>
</evidence>
<dbReference type="HOGENOM" id="CLU_059562_1_0_1"/>
<reference evidence="11" key="2">
    <citation type="submission" date="2025-08" db="UniProtKB">
        <authorList>
            <consortium name="Ensembl"/>
        </authorList>
    </citation>
    <scope>IDENTIFICATION</scope>
</reference>
<dbReference type="FunCoup" id="H2ZBC2">
    <property type="interactions" value="61"/>
</dbReference>
<keyword evidence="12" id="KW-1185">Reference proteome</keyword>
<dbReference type="eggNOG" id="KOG3054">
    <property type="taxonomic scope" value="Eukaryota"/>
</dbReference>
<protein>
    <recommendedName>
        <fullName evidence="3">DDRGK domain-containing protein 1</fullName>
    </recommendedName>
</protein>
<dbReference type="InterPro" id="IPR019153">
    <property type="entry name" value="DDRGK_dom-contain"/>
</dbReference>
<dbReference type="Pfam" id="PF09756">
    <property type="entry name" value="DDRGK"/>
    <property type="match status" value="1"/>
</dbReference>
<dbReference type="InParanoid" id="H2ZBC2"/>
<dbReference type="SMART" id="SM01128">
    <property type="entry name" value="DDRGK"/>
    <property type="match status" value="1"/>
</dbReference>
<evidence type="ECO:0000256" key="9">
    <source>
        <dbReference type="SAM" id="MobiDB-lite"/>
    </source>
</evidence>
<evidence type="ECO:0000313" key="12">
    <source>
        <dbReference type="Proteomes" id="UP000007875"/>
    </source>
</evidence>
<dbReference type="PANTHER" id="PTHR48176:SF1">
    <property type="entry name" value="DDRGK DOMAIN-CONTAINING PROTEIN 1"/>
    <property type="match status" value="1"/>
</dbReference>
<evidence type="ECO:0000256" key="1">
    <source>
        <dbReference type="ARBA" id="ARBA00004389"/>
    </source>
</evidence>
<keyword evidence="4 10" id="KW-0812">Transmembrane</keyword>
<evidence type="ECO:0000256" key="8">
    <source>
        <dbReference type="ARBA" id="ARBA00023136"/>
    </source>
</evidence>
<dbReference type="STRING" id="51511.ENSCSAVP00000014887"/>
<evidence type="ECO:0000313" key="11">
    <source>
        <dbReference type="Ensembl" id="ENSCSAVP00000014887.1"/>
    </source>
</evidence>
<dbReference type="InterPro" id="IPR050899">
    <property type="entry name" value="DDRGK_domain-containing"/>
</dbReference>